<dbReference type="NCBIfam" id="NF000355">
    <property type="entry name" value="ribo_prot_ABC_F"/>
    <property type="match status" value="1"/>
</dbReference>
<accession>A0ABT5WZ95</accession>
<dbReference type="PROSITE" id="PS50893">
    <property type="entry name" value="ABC_TRANSPORTER_2"/>
    <property type="match status" value="2"/>
</dbReference>
<organism evidence="6 7">
    <name type="scientific">Vagococcus proximus</name>
    <dbReference type="NCBI Taxonomy" id="2991417"/>
    <lineage>
        <taxon>Bacteria</taxon>
        <taxon>Bacillati</taxon>
        <taxon>Bacillota</taxon>
        <taxon>Bacilli</taxon>
        <taxon>Lactobacillales</taxon>
        <taxon>Enterococcaceae</taxon>
        <taxon>Vagococcus</taxon>
    </lineage>
</organism>
<evidence type="ECO:0000256" key="4">
    <source>
        <dbReference type="SAM" id="Coils"/>
    </source>
</evidence>
<comment type="caution">
    <text evidence="6">The sequence shown here is derived from an EMBL/GenBank/DDBJ whole genome shotgun (WGS) entry which is preliminary data.</text>
</comment>
<evidence type="ECO:0000259" key="5">
    <source>
        <dbReference type="PROSITE" id="PS50893"/>
    </source>
</evidence>
<dbReference type="SMART" id="SM00382">
    <property type="entry name" value="AAA"/>
    <property type="match status" value="2"/>
</dbReference>
<dbReference type="Gene3D" id="3.40.50.300">
    <property type="entry name" value="P-loop containing nucleotide triphosphate hydrolases"/>
    <property type="match status" value="3"/>
</dbReference>
<dbReference type="InterPro" id="IPR050611">
    <property type="entry name" value="ABCF"/>
</dbReference>
<keyword evidence="1" id="KW-0677">Repeat</keyword>
<dbReference type="InterPro" id="IPR027417">
    <property type="entry name" value="P-loop_NTPase"/>
</dbReference>
<keyword evidence="3 6" id="KW-0067">ATP-binding</keyword>
<gene>
    <name evidence="6" type="ORF">OL233_02205</name>
</gene>
<keyword evidence="7" id="KW-1185">Reference proteome</keyword>
<dbReference type="PANTHER" id="PTHR19211:SF100">
    <property type="entry name" value="RIBOSOME PROTECTION PROTEIN VMLR"/>
    <property type="match status" value="1"/>
</dbReference>
<dbReference type="InterPro" id="IPR003593">
    <property type="entry name" value="AAA+_ATPase"/>
</dbReference>
<name>A0ABT5WZ95_9ENTE</name>
<dbReference type="EMBL" id="JAPDSH010000001">
    <property type="protein sequence ID" value="MDF0479087.1"/>
    <property type="molecule type" value="Genomic_DNA"/>
</dbReference>
<dbReference type="PANTHER" id="PTHR19211">
    <property type="entry name" value="ATP-BINDING TRANSPORT PROTEIN-RELATED"/>
    <property type="match status" value="1"/>
</dbReference>
<dbReference type="GO" id="GO:0005524">
    <property type="term" value="F:ATP binding"/>
    <property type="evidence" value="ECO:0007669"/>
    <property type="project" value="UniProtKB-KW"/>
</dbReference>
<dbReference type="Pfam" id="PF00005">
    <property type="entry name" value="ABC_tran"/>
    <property type="match status" value="2"/>
</dbReference>
<evidence type="ECO:0000256" key="2">
    <source>
        <dbReference type="ARBA" id="ARBA00022741"/>
    </source>
</evidence>
<evidence type="ECO:0000313" key="7">
    <source>
        <dbReference type="Proteomes" id="UP001147148"/>
    </source>
</evidence>
<feature type="coiled-coil region" evidence="4">
    <location>
        <begin position="195"/>
        <end position="275"/>
    </location>
</feature>
<evidence type="ECO:0000256" key="1">
    <source>
        <dbReference type="ARBA" id="ARBA00022737"/>
    </source>
</evidence>
<dbReference type="InterPro" id="IPR003439">
    <property type="entry name" value="ABC_transporter-like_ATP-bd"/>
</dbReference>
<dbReference type="CDD" id="cd03221">
    <property type="entry name" value="ABCF_EF-3"/>
    <property type="match status" value="2"/>
</dbReference>
<feature type="domain" description="ABC transporter" evidence="5">
    <location>
        <begin position="302"/>
        <end position="541"/>
    </location>
</feature>
<sequence>MLFINTIMTLSNLKLKIKERDIVNIKQVSVDSDSIIGLIGANGSGKSTLLNYIVGYPRPEEIVISGDIISKVKNIGYYEQEISSYHSDSKEIDYSLLSKHGLDDWKKVSNYIRMSGGEKSKRRLLDSFSEKTDLLILDEPTNHLDQKGLDELVELIKSYKGAIILVSHDQSFIEKTCNTIWEIKDETLITFKGKLSEYEEDSQRKLKEKQRVMKKKVKEQKQLEKELQSLKNWSASAHAQSTKQEFPKEFYRSKAKRMDSQRKSAEKRLTKKIKESDEITIKQDKVTHYDFDTGQYKKGKAILLDEVSFSFGNHKVLDNVSLTINFGDKLVIKGSNGSGKTTLFKLVTGELVGDKRPWVSEFAKIGYLKQSIDEKNEETLEDYVSLTPDTRHRFVLLATQLGFSLDQLQQEVSSFSMGEQLKAKLLYFMMREMNVLILDEPTNHLDYPSRQALESVLKDYPGTIIFASHDERFVESVATDEYTLGKKINKPVANDVIVKKKSKLLLQMEKDRLISELSLLSQGTDEYSSKNERFTKVIKTLKEYE</sequence>
<dbReference type="Proteomes" id="UP001147148">
    <property type="component" value="Unassembled WGS sequence"/>
</dbReference>
<proteinExistence type="predicted"/>
<protein>
    <submittedName>
        <fullName evidence="6">ATP-binding cassette domain-containing protein</fullName>
    </submittedName>
</protein>
<feature type="domain" description="ABC transporter" evidence="5">
    <location>
        <begin position="8"/>
        <end position="217"/>
    </location>
</feature>
<keyword evidence="4" id="KW-0175">Coiled coil</keyword>
<reference evidence="6" key="1">
    <citation type="submission" date="2022-10" db="EMBL/GenBank/DDBJ databases">
        <title>Vagococcus sp. isolated from poultry meat.</title>
        <authorList>
            <person name="Johansson P."/>
            <person name="Bjorkroth J."/>
        </authorList>
    </citation>
    <scope>NUCLEOTIDE SEQUENCE</scope>
    <source>
        <strain evidence="6">PNs007</strain>
    </source>
</reference>
<dbReference type="SUPFAM" id="SSF52540">
    <property type="entry name" value="P-loop containing nucleoside triphosphate hydrolases"/>
    <property type="match status" value="2"/>
</dbReference>
<keyword evidence="2" id="KW-0547">Nucleotide-binding</keyword>
<evidence type="ECO:0000313" key="6">
    <source>
        <dbReference type="EMBL" id="MDF0479087.1"/>
    </source>
</evidence>
<evidence type="ECO:0000256" key="3">
    <source>
        <dbReference type="ARBA" id="ARBA00022840"/>
    </source>
</evidence>